<dbReference type="Gene3D" id="1.20.120.160">
    <property type="entry name" value="HPT domain"/>
    <property type="match status" value="1"/>
</dbReference>
<keyword evidence="15" id="KW-0175">Coiled coil</keyword>
<keyword evidence="4" id="KW-1003">Cell membrane</keyword>
<evidence type="ECO:0000256" key="12">
    <source>
        <dbReference type="ARBA" id="ARBA00023136"/>
    </source>
</evidence>
<dbReference type="CDD" id="cd00082">
    <property type="entry name" value="HisKA"/>
    <property type="match status" value="1"/>
</dbReference>
<evidence type="ECO:0000313" key="21">
    <source>
        <dbReference type="Proteomes" id="UP001466331"/>
    </source>
</evidence>
<feature type="transmembrane region" description="Helical" evidence="16">
    <location>
        <begin position="234"/>
        <end position="258"/>
    </location>
</feature>
<feature type="modified residue" description="Phosphohistidine" evidence="13">
    <location>
        <position position="856"/>
    </location>
</feature>
<feature type="transmembrane region" description="Helical" evidence="16">
    <location>
        <begin position="295"/>
        <end position="315"/>
    </location>
</feature>
<dbReference type="CDD" id="cd00088">
    <property type="entry name" value="HPT"/>
    <property type="match status" value="1"/>
</dbReference>
<dbReference type="SMART" id="SM00387">
    <property type="entry name" value="HATPase_c"/>
    <property type="match status" value="1"/>
</dbReference>
<evidence type="ECO:0000256" key="14">
    <source>
        <dbReference type="PROSITE-ProRule" id="PRU00169"/>
    </source>
</evidence>
<keyword evidence="11 16" id="KW-1133">Transmembrane helix</keyword>
<keyword evidence="12 16" id="KW-0472">Membrane</keyword>
<comment type="catalytic activity">
    <reaction evidence="1">
        <text>ATP + protein L-histidine = ADP + protein N-phospho-L-histidine.</text>
        <dbReference type="EC" id="2.7.13.3"/>
    </reaction>
</comment>
<dbReference type="Pfam" id="PF02518">
    <property type="entry name" value="HATPase_c"/>
    <property type="match status" value="1"/>
</dbReference>
<evidence type="ECO:0000256" key="16">
    <source>
        <dbReference type="SAM" id="Phobius"/>
    </source>
</evidence>
<evidence type="ECO:0000256" key="5">
    <source>
        <dbReference type="ARBA" id="ARBA00022519"/>
    </source>
</evidence>
<evidence type="ECO:0000259" key="18">
    <source>
        <dbReference type="PROSITE" id="PS50110"/>
    </source>
</evidence>
<accession>A0ABU9U9U7</accession>
<evidence type="ECO:0000256" key="13">
    <source>
        <dbReference type="PROSITE-ProRule" id="PRU00110"/>
    </source>
</evidence>
<dbReference type="Pfam" id="PF00072">
    <property type="entry name" value="Response_reg"/>
    <property type="match status" value="1"/>
</dbReference>
<keyword evidence="7" id="KW-0808">Transferase</keyword>
<dbReference type="Gene3D" id="3.40.50.2300">
    <property type="match status" value="1"/>
</dbReference>
<dbReference type="Gene3D" id="3.30.565.10">
    <property type="entry name" value="Histidine kinase-like ATPase, C-terminal domain"/>
    <property type="match status" value="1"/>
</dbReference>
<comment type="caution">
    <text evidence="20">The sequence shown here is derived from an EMBL/GenBank/DDBJ whole genome shotgun (WGS) entry which is preliminary data.</text>
</comment>
<evidence type="ECO:0000259" key="19">
    <source>
        <dbReference type="PROSITE" id="PS50894"/>
    </source>
</evidence>
<dbReference type="InterPro" id="IPR001789">
    <property type="entry name" value="Sig_transdc_resp-reg_receiver"/>
</dbReference>
<dbReference type="EMBL" id="JBCHKQ010000001">
    <property type="protein sequence ID" value="MEM5947437.1"/>
    <property type="molecule type" value="Genomic_DNA"/>
</dbReference>
<evidence type="ECO:0000256" key="7">
    <source>
        <dbReference type="ARBA" id="ARBA00022679"/>
    </source>
</evidence>
<dbReference type="SMART" id="SM00448">
    <property type="entry name" value="REC"/>
    <property type="match status" value="1"/>
</dbReference>
<evidence type="ECO:0000256" key="2">
    <source>
        <dbReference type="ARBA" id="ARBA00004429"/>
    </source>
</evidence>
<evidence type="ECO:0000256" key="6">
    <source>
        <dbReference type="ARBA" id="ARBA00022553"/>
    </source>
</evidence>
<keyword evidence="8 16" id="KW-0812">Transmembrane</keyword>
<comment type="subcellular location">
    <subcellularLocation>
        <location evidence="2">Cell inner membrane</location>
        <topology evidence="2">Multi-pass membrane protein</topology>
    </subcellularLocation>
</comment>
<dbReference type="PROSITE" id="PS50109">
    <property type="entry name" value="HIS_KIN"/>
    <property type="match status" value="1"/>
</dbReference>
<keyword evidence="10 20" id="KW-0067">ATP-binding</keyword>
<dbReference type="PANTHER" id="PTHR43047">
    <property type="entry name" value="TWO-COMPONENT HISTIDINE PROTEIN KINASE"/>
    <property type="match status" value="1"/>
</dbReference>
<dbReference type="InterPro" id="IPR036890">
    <property type="entry name" value="HATPase_C_sf"/>
</dbReference>
<evidence type="ECO:0000256" key="11">
    <source>
        <dbReference type="ARBA" id="ARBA00022989"/>
    </source>
</evidence>
<dbReference type="InterPro" id="IPR003594">
    <property type="entry name" value="HATPase_dom"/>
</dbReference>
<dbReference type="RefSeq" id="WP_420068886.1">
    <property type="nucleotide sequence ID" value="NZ_JBCHKQ010000001.1"/>
</dbReference>
<dbReference type="CDD" id="cd17546">
    <property type="entry name" value="REC_hyHK_CKI1_RcsC-like"/>
    <property type="match status" value="1"/>
</dbReference>
<dbReference type="SMART" id="SM00388">
    <property type="entry name" value="HisKA"/>
    <property type="match status" value="1"/>
</dbReference>
<dbReference type="InterPro" id="IPR003661">
    <property type="entry name" value="HisK_dim/P_dom"/>
</dbReference>
<gene>
    <name evidence="20" type="ORF">WKV44_02660</name>
</gene>
<proteinExistence type="predicted"/>
<dbReference type="InterPro" id="IPR036097">
    <property type="entry name" value="HisK_dim/P_sf"/>
</dbReference>
<organism evidence="20 21">
    <name type="scientific">Rarispira pelagica</name>
    <dbReference type="NCBI Taxonomy" id="3141764"/>
    <lineage>
        <taxon>Bacteria</taxon>
        <taxon>Pseudomonadati</taxon>
        <taxon>Spirochaetota</taxon>
        <taxon>Spirochaetia</taxon>
        <taxon>Winmispirales</taxon>
        <taxon>Winmispiraceae</taxon>
        <taxon>Rarispira</taxon>
    </lineage>
</organism>
<evidence type="ECO:0000256" key="3">
    <source>
        <dbReference type="ARBA" id="ARBA00012438"/>
    </source>
</evidence>
<dbReference type="Pfam" id="PF00512">
    <property type="entry name" value="HisKA"/>
    <property type="match status" value="1"/>
</dbReference>
<dbReference type="PRINTS" id="PR00344">
    <property type="entry name" value="BCTRLSENSOR"/>
</dbReference>
<dbReference type="InterPro" id="IPR011006">
    <property type="entry name" value="CheY-like_superfamily"/>
</dbReference>
<evidence type="ECO:0000256" key="1">
    <source>
        <dbReference type="ARBA" id="ARBA00000085"/>
    </source>
</evidence>
<dbReference type="PROSITE" id="PS50894">
    <property type="entry name" value="HPT"/>
    <property type="match status" value="1"/>
</dbReference>
<feature type="transmembrane region" description="Helical" evidence="16">
    <location>
        <begin position="270"/>
        <end position="289"/>
    </location>
</feature>
<protein>
    <recommendedName>
        <fullName evidence="3">histidine kinase</fullName>
        <ecNumber evidence="3">2.7.13.3</ecNumber>
    </recommendedName>
</protein>
<dbReference type="PROSITE" id="PS50110">
    <property type="entry name" value="RESPONSE_REGULATORY"/>
    <property type="match status" value="1"/>
</dbReference>
<keyword evidence="9" id="KW-0418">Kinase</keyword>
<keyword evidence="21" id="KW-1185">Reference proteome</keyword>
<dbReference type="InterPro" id="IPR008207">
    <property type="entry name" value="Sig_transdc_His_kin_Hpt_dom"/>
</dbReference>
<dbReference type="SUPFAM" id="SSF52172">
    <property type="entry name" value="CheY-like"/>
    <property type="match status" value="1"/>
</dbReference>
<feature type="modified residue" description="4-aspartylphosphate" evidence="14">
    <location>
        <position position="713"/>
    </location>
</feature>
<feature type="domain" description="Response regulatory" evidence="18">
    <location>
        <begin position="664"/>
        <end position="779"/>
    </location>
</feature>
<dbReference type="GO" id="GO:0005524">
    <property type="term" value="F:ATP binding"/>
    <property type="evidence" value="ECO:0007669"/>
    <property type="project" value="UniProtKB-KW"/>
</dbReference>
<feature type="transmembrane region" description="Helical" evidence="16">
    <location>
        <begin position="354"/>
        <end position="374"/>
    </location>
</feature>
<evidence type="ECO:0000256" key="10">
    <source>
        <dbReference type="ARBA" id="ARBA00022840"/>
    </source>
</evidence>
<dbReference type="SUPFAM" id="SSF55874">
    <property type="entry name" value="ATPase domain of HSP90 chaperone/DNA topoisomerase II/histidine kinase"/>
    <property type="match status" value="1"/>
</dbReference>
<evidence type="ECO:0000256" key="8">
    <source>
        <dbReference type="ARBA" id="ARBA00022692"/>
    </source>
</evidence>
<dbReference type="Gene3D" id="1.10.287.130">
    <property type="match status" value="1"/>
</dbReference>
<dbReference type="SUPFAM" id="SSF47384">
    <property type="entry name" value="Homodimeric domain of signal transducing histidine kinase"/>
    <property type="match status" value="1"/>
</dbReference>
<feature type="coiled-coil region" evidence="15">
    <location>
        <begin position="394"/>
        <end position="421"/>
    </location>
</feature>
<dbReference type="SUPFAM" id="SSF47226">
    <property type="entry name" value="Histidine-containing phosphotransfer domain, HPT domain"/>
    <property type="match status" value="1"/>
</dbReference>
<evidence type="ECO:0000256" key="9">
    <source>
        <dbReference type="ARBA" id="ARBA00022777"/>
    </source>
</evidence>
<feature type="domain" description="Histidine kinase" evidence="17">
    <location>
        <begin position="421"/>
        <end position="639"/>
    </location>
</feature>
<feature type="transmembrane region" description="Helical" evidence="16">
    <location>
        <begin position="207"/>
        <end position="222"/>
    </location>
</feature>
<reference evidence="20 21" key="1">
    <citation type="submission" date="2024-03" db="EMBL/GenBank/DDBJ databases">
        <title>Ignisphaera cupida sp. nov., a hyperthermophilic hydrolytic archaeon from a hot spring of Kamchatka, and proposal of Ignisphaeraceae fam. nov.</title>
        <authorList>
            <person name="Podosokorskaya O.A."/>
            <person name="Elcheninov A.G."/>
            <person name="Maltseva A.I."/>
            <person name="Zayulina K.S."/>
            <person name="Novikov A."/>
            <person name="Merkel A.Y."/>
        </authorList>
    </citation>
    <scope>NUCLEOTIDE SEQUENCE [LARGE SCALE GENOMIC DNA]</scope>
    <source>
        <strain evidence="20 21">38H-sp</strain>
    </source>
</reference>
<name>A0ABU9U9U7_9SPIR</name>
<sequence length="918" mass="105103">MLHVILKKLLVVFIFLSGFSILYADTEHFLINLSGQWQIEGMDFKVDKHFVDMPIRYKMPVEKGTVILRKKFIVPYELGIEKLYLMVERLPGAYKYYFNGYYIGEEGGFPPKFFHSYREIFVRYIPVDFINWGRENELVIIAAQEKSEIRIFDVGFINSDNAKFIKNIKNFLNVRIYGYFGFLTFFVAIYFFAHYRSPVKITEKRSYLFYSLSNIFMSYYFFRMSYPFPFLPPVFSYTLSKAAIVLAFAYLQLFYFDFFSLRINPRLKRFILYFAWSIVGIMFFIAKDYQLAERAFALGLVASMAFLIGYIAVSVHAVRRRLSEATGMLLGTSVLVLSAIHDIGYKVAGVLPVLWLQGIGAFVFEVFIFSNLALKTMRMRAEVENFSRKIEQEVSQRTADLNKLNAKLQQISREKSLFIANISHEMRTPLTSIVGYAEMLKDKADGEISKIADIVFREGIKLRDLINQVMDISKIEQGRMEVEKKVFSPKETANMIKESLDIAARKKHVELRLQLPDSCPDWIKGDEVKFEHVLRNLVSNAVKFTENGHVDIKMFVKDNTENILFVEVEDTGYGIPEDKLEKIFLPFEQADNSTTRRFGGSGLGLYIVKEYVKLMGGDVSIESTVGKGTRAVFYIPYAEADYAEHPHTTEETIDINDVNLDGVSVLFADDYPQNQELVSTFLTDAGARVDIASDGAKAVNMVLAQQYDIVLMDIHMPTMDGLEATRRIRARGLVSIPIIAITADTYKEDVDRFMAAGMSGVLPKPIRKKELLSLVNDIVKNRKLSQEETRFSDSSISDYGDDIYGGLVSFVEEFGEMKQKALEILSGFIDECDNQWKRIDAAWEKRDWTSFHREVHSLKGGAANVYAEALRRAALEVEKAAKAHLEDGMESRLDSLRSVYAEFKAAVTDFLDMRGYNK</sequence>
<feature type="domain" description="HPt" evidence="19">
    <location>
        <begin position="817"/>
        <end position="914"/>
    </location>
</feature>
<dbReference type="InterPro" id="IPR004358">
    <property type="entry name" value="Sig_transdc_His_kin-like_C"/>
</dbReference>
<evidence type="ECO:0000256" key="15">
    <source>
        <dbReference type="SAM" id="Coils"/>
    </source>
</evidence>
<evidence type="ECO:0000256" key="4">
    <source>
        <dbReference type="ARBA" id="ARBA00022475"/>
    </source>
</evidence>
<evidence type="ECO:0000259" key="17">
    <source>
        <dbReference type="PROSITE" id="PS50109"/>
    </source>
</evidence>
<dbReference type="Proteomes" id="UP001466331">
    <property type="component" value="Unassembled WGS sequence"/>
</dbReference>
<dbReference type="Pfam" id="PF01627">
    <property type="entry name" value="Hpt"/>
    <property type="match status" value="1"/>
</dbReference>
<keyword evidence="10 20" id="KW-0547">Nucleotide-binding</keyword>
<feature type="transmembrane region" description="Helical" evidence="16">
    <location>
        <begin position="176"/>
        <end position="195"/>
    </location>
</feature>
<dbReference type="CDD" id="cd16922">
    <property type="entry name" value="HATPase_EvgS-ArcB-TorS-like"/>
    <property type="match status" value="1"/>
</dbReference>
<dbReference type="Gene3D" id="2.60.120.260">
    <property type="entry name" value="Galactose-binding domain-like"/>
    <property type="match status" value="1"/>
</dbReference>
<evidence type="ECO:0000313" key="20">
    <source>
        <dbReference type="EMBL" id="MEM5947437.1"/>
    </source>
</evidence>
<dbReference type="InterPro" id="IPR005467">
    <property type="entry name" value="His_kinase_dom"/>
</dbReference>
<keyword evidence="6 14" id="KW-0597">Phosphoprotein</keyword>
<dbReference type="InterPro" id="IPR036641">
    <property type="entry name" value="HPT_dom_sf"/>
</dbReference>
<dbReference type="SMART" id="SM00073">
    <property type="entry name" value="HPT"/>
    <property type="match status" value="1"/>
</dbReference>
<dbReference type="EC" id="2.7.13.3" evidence="3"/>
<keyword evidence="5" id="KW-0997">Cell inner membrane</keyword>